<dbReference type="Proteomes" id="UP000332515">
    <property type="component" value="Unassembled WGS sequence"/>
</dbReference>
<dbReference type="Gene3D" id="2.40.50.580">
    <property type="match status" value="1"/>
</dbReference>
<evidence type="ECO:0000259" key="3">
    <source>
        <dbReference type="Pfam" id="PF17746"/>
    </source>
</evidence>
<name>A0A6A7XY90_9HYPH</name>
<dbReference type="Gene3D" id="3.40.1350.60">
    <property type="match status" value="1"/>
</dbReference>
<dbReference type="GO" id="GO:0003677">
    <property type="term" value="F:DNA binding"/>
    <property type="evidence" value="ECO:0007669"/>
    <property type="project" value="InterPro"/>
</dbReference>
<proteinExistence type="inferred from homology"/>
<feature type="domain" description="Sugar fermentation stimulation protein C-terminal" evidence="2">
    <location>
        <begin position="84"/>
        <end position="222"/>
    </location>
</feature>
<gene>
    <name evidence="1 4" type="primary">sfsA</name>
    <name evidence="4" type="ORF">F0357_03015</name>
</gene>
<organism evidence="4 5">
    <name type="scientific">Segnochrobactrum spirostomi</name>
    <dbReference type="NCBI Taxonomy" id="2608987"/>
    <lineage>
        <taxon>Bacteria</taxon>
        <taxon>Pseudomonadati</taxon>
        <taxon>Pseudomonadota</taxon>
        <taxon>Alphaproteobacteria</taxon>
        <taxon>Hyphomicrobiales</taxon>
        <taxon>Segnochrobactraceae</taxon>
        <taxon>Segnochrobactrum</taxon>
    </lineage>
</organism>
<feature type="domain" description="SfsA N-terminal OB" evidence="3">
    <location>
        <begin position="14"/>
        <end position="79"/>
    </location>
</feature>
<evidence type="ECO:0000256" key="1">
    <source>
        <dbReference type="HAMAP-Rule" id="MF_00095"/>
    </source>
</evidence>
<dbReference type="InterPro" id="IPR005224">
    <property type="entry name" value="SfsA"/>
</dbReference>
<evidence type="ECO:0000313" key="4">
    <source>
        <dbReference type="EMBL" id="MQT11660.1"/>
    </source>
</evidence>
<dbReference type="EMBL" id="VWNA01000001">
    <property type="protein sequence ID" value="MQT11660.1"/>
    <property type="molecule type" value="Genomic_DNA"/>
</dbReference>
<keyword evidence="5" id="KW-1185">Reference proteome</keyword>
<accession>A0A6A7XY90</accession>
<protein>
    <recommendedName>
        <fullName evidence="1">Sugar fermentation stimulation protein homolog</fullName>
    </recommendedName>
</protein>
<comment type="caution">
    <text evidence="4">The sequence shown here is derived from an EMBL/GenBank/DDBJ whole genome shotgun (WGS) entry which is preliminary data.</text>
</comment>
<dbReference type="InterPro" id="IPR040452">
    <property type="entry name" value="SfsA_C"/>
</dbReference>
<dbReference type="AlphaFoldDB" id="A0A6A7XY90"/>
<evidence type="ECO:0000259" key="2">
    <source>
        <dbReference type="Pfam" id="PF03749"/>
    </source>
</evidence>
<reference evidence="4 5" key="1">
    <citation type="submission" date="2019-09" db="EMBL/GenBank/DDBJ databases">
        <title>Segnochrobactrum spirostomi gen. nov., sp. nov., isolated from the ciliate Spirostomum cf. yagiui and description of a novel family, Segnochrobactraceae fam. nov. within the order Rhizobiales of the class Alphaproteobacteria.</title>
        <authorList>
            <person name="Akter S."/>
            <person name="Shazib S.U.A."/>
            <person name="Shin M.K."/>
        </authorList>
    </citation>
    <scope>NUCLEOTIDE SEQUENCE [LARGE SCALE GENOMIC DNA]</scope>
    <source>
        <strain evidence="4 5">Sp-1</strain>
    </source>
</reference>
<dbReference type="PANTHER" id="PTHR30545">
    <property type="entry name" value="SUGAR FERMENTATION STIMULATION PROTEIN A"/>
    <property type="match status" value="1"/>
</dbReference>
<dbReference type="RefSeq" id="WP_153478594.1">
    <property type="nucleotide sequence ID" value="NZ_VWNA01000001.1"/>
</dbReference>
<dbReference type="NCBIfam" id="TIGR00230">
    <property type="entry name" value="sfsA"/>
    <property type="match status" value="1"/>
</dbReference>
<dbReference type="Pfam" id="PF17746">
    <property type="entry name" value="SfsA_N"/>
    <property type="match status" value="1"/>
</dbReference>
<evidence type="ECO:0000313" key="5">
    <source>
        <dbReference type="Proteomes" id="UP000332515"/>
    </source>
</evidence>
<dbReference type="HAMAP" id="MF_00095">
    <property type="entry name" value="SfsA"/>
    <property type="match status" value="1"/>
</dbReference>
<dbReference type="PANTHER" id="PTHR30545:SF2">
    <property type="entry name" value="SUGAR FERMENTATION STIMULATION PROTEIN A"/>
    <property type="match status" value="1"/>
</dbReference>
<dbReference type="Pfam" id="PF03749">
    <property type="entry name" value="SfsA"/>
    <property type="match status" value="1"/>
</dbReference>
<comment type="similarity">
    <text evidence="1">Belongs to the SfsA family.</text>
</comment>
<dbReference type="CDD" id="cd22359">
    <property type="entry name" value="SfsA-like_bacterial"/>
    <property type="match status" value="1"/>
</dbReference>
<sequence length="234" mass="25533">MQPARSPLIEVRLLRRYKRFLADVEFADGRIETVHCPNPGAMLGLDAPGSRAFVSRSANLARKLPLTLEIVEADGVLVGLNTGLPNALAAEVIAAGRIPELAGYSTIRREVRYGRDSRIDLLLEAEDRPSAYVEIKNVHLRRREGLAEFPDSRTARGTKHLAELAEMVALGHRAVMLYVIQREDCDRFALAADIDPVYAAAFAAARSGGVEAFAYRCTVTPEAIAVTTRVPIVG</sequence>
<dbReference type="InterPro" id="IPR041465">
    <property type="entry name" value="SfsA_N"/>
</dbReference>